<comment type="caution">
    <text evidence="1">The sequence shown here is derived from an EMBL/GenBank/DDBJ whole genome shotgun (WGS) entry which is preliminary data.</text>
</comment>
<dbReference type="SUPFAM" id="SSF52777">
    <property type="entry name" value="CoA-dependent acyltransferases"/>
    <property type="match status" value="1"/>
</dbReference>
<name>A0A8S2DCP6_9BILA</name>
<reference evidence="1" key="1">
    <citation type="submission" date="2021-02" db="EMBL/GenBank/DDBJ databases">
        <authorList>
            <person name="Nowell W R."/>
        </authorList>
    </citation>
    <scope>NUCLEOTIDE SEQUENCE</scope>
</reference>
<dbReference type="EMBL" id="CAJOBA010002668">
    <property type="protein sequence ID" value="CAF3654989.1"/>
    <property type="molecule type" value="Genomic_DNA"/>
</dbReference>
<dbReference type="Proteomes" id="UP000677228">
    <property type="component" value="Unassembled WGS sequence"/>
</dbReference>
<accession>A0A8S2DCP6</accession>
<dbReference type="AlphaFoldDB" id="A0A8S2DCP6"/>
<dbReference type="Gene3D" id="3.30.559.10">
    <property type="entry name" value="Chloramphenicol acetyltransferase-like domain"/>
    <property type="match status" value="1"/>
</dbReference>
<protein>
    <recommendedName>
        <fullName evidence="4">Condensation domain-containing protein</fullName>
    </recommendedName>
</protein>
<gene>
    <name evidence="1" type="ORF">OVA965_LOCUS8090</name>
    <name evidence="2" type="ORF">TMI583_LOCUS8086</name>
</gene>
<organism evidence="1 3">
    <name type="scientific">Didymodactylos carnosus</name>
    <dbReference type="NCBI Taxonomy" id="1234261"/>
    <lineage>
        <taxon>Eukaryota</taxon>
        <taxon>Metazoa</taxon>
        <taxon>Spiralia</taxon>
        <taxon>Gnathifera</taxon>
        <taxon>Rotifera</taxon>
        <taxon>Eurotatoria</taxon>
        <taxon>Bdelloidea</taxon>
        <taxon>Philodinida</taxon>
        <taxon>Philodinidae</taxon>
        <taxon>Didymodactylos</taxon>
    </lineage>
</organism>
<sequence length="235" mass="27611">MLPLSRKKIAEKVLIQRQLDANEALKTNIAFYFEFEGDRISKERVCQAFRLIRQQHPYFRLRVEDGAYVKDEKNELQIIHFDELCPDWQQELVEWANRPRDHSKSLMYLKHHLADTKHQLFGVVNHVGIEGLGFFLLTHTFFDYLSRLIESNDVRVIEERAFINMFSQNPLKETPDIRFEHDYLKPQEKDPDPGQACSTAEKGEMIGTFGKNVTDNLLKSSLQIETTMQGSYFDR</sequence>
<evidence type="ECO:0008006" key="4">
    <source>
        <dbReference type="Google" id="ProtNLM"/>
    </source>
</evidence>
<dbReference type="Proteomes" id="UP000682733">
    <property type="component" value="Unassembled WGS sequence"/>
</dbReference>
<evidence type="ECO:0000313" key="3">
    <source>
        <dbReference type="Proteomes" id="UP000677228"/>
    </source>
</evidence>
<evidence type="ECO:0000313" key="2">
    <source>
        <dbReference type="EMBL" id="CAF3654989.1"/>
    </source>
</evidence>
<dbReference type="InterPro" id="IPR023213">
    <property type="entry name" value="CAT-like_dom_sf"/>
</dbReference>
<dbReference type="EMBL" id="CAJNOK010002667">
    <property type="protein sequence ID" value="CAF0870193.1"/>
    <property type="molecule type" value="Genomic_DNA"/>
</dbReference>
<evidence type="ECO:0000313" key="1">
    <source>
        <dbReference type="EMBL" id="CAF0870193.1"/>
    </source>
</evidence>
<proteinExistence type="predicted"/>